<organism evidence="2">
    <name type="scientific">Mustela putorius furo</name>
    <name type="common">European domestic ferret</name>
    <name type="synonym">Mustela furo</name>
    <dbReference type="NCBI Taxonomy" id="9669"/>
    <lineage>
        <taxon>Eukaryota</taxon>
        <taxon>Metazoa</taxon>
        <taxon>Chordata</taxon>
        <taxon>Craniata</taxon>
        <taxon>Vertebrata</taxon>
        <taxon>Euteleostomi</taxon>
        <taxon>Mammalia</taxon>
        <taxon>Eutheria</taxon>
        <taxon>Laurasiatheria</taxon>
        <taxon>Carnivora</taxon>
        <taxon>Caniformia</taxon>
        <taxon>Musteloidea</taxon>
        <taxon>Mustelidae</taxon>
        <taxon>Mustelinae</taxon>
        <taxon>Mustela</taxon>
    </lineage>
</organism>
<feature type="region of interest" description="Disordered" evidence="1">
    <location>
        <begin position="67"/>
        <end position="86"/>
    </location>
</feature>
<feature type="non-terminal residue" evidence="2">
    <location>
        <position position="1"/>
    </location>
</feature>
<accession>G9L5M8</accession>
<name>G9L5M8_MUSPF</name>
<evidence type="ECO:0000256" key="1">
    <source>
        <dbReference type="SAM" id="MobiDB-lite"/>
    </source>
</evidence>
<dbReference type="EMBL" id="JP023862">
    <property type="protein sequence ID" value="AES12460.1"/>
    <property type="molecule type" value="mRNA"/>
</dbReference>
<sequence length="86" mass="9044">PDPAKPGLGAEWSRSAYPPGCQADVVGHLKFTEGGGRVKVMVSRARVVCEPVRFRCRQAARSISPSRNIRGGACPGDGQGARVARA</sequence>
<proteinExistence type="evidence at transcript level"/>
<evidence type="ECO:0000313" key="2">
    <source>
        <dbReference type="EMBL" id="AES12460.1"/>
    </source>
</evidence>
<protein>
    <submittedName>
        <fullName evidence="2">Zinc finger protein 827</fullName>
    </submittedName>
</protein>
<dbReference type="AlphaFoldDB" id="G9L5M8"/>
<reference evidence="2" key="1">
    <citation type="journal article" date="2013" name="J. Virol.">
        <title>Sequencing, annotation, and characterization of the influenza ferret infectome.</title>
        <authorList>
            <person name="Leon A.J."/>
            <person name="Banner D."/>
            <person name="Xu L."/>
            <person name="Ran L."/>
            <person name="Peng Z."/>
            <person name="Yi K."/>
            <person name="Chen C."/>
            <person name="Xu F."/>
            <person name="Huang J."/>
            <person name="Zhao Z."/>
            <person name="Lin Z."/>
            <person name="Huang S.H."/>
            <person name="Fang Y."/>
            <person name="Kelvin A.A."/>
            <person name="Ross T.M."/>
            <person name="Farooqui A."/>
            <person name="Kelvin D.J."/>
        </authorList>
    </citation>
    <scope>NUCLEOTIDE SEQUENCE</scope>
    <source>
        <tissue evidence="2">Lungs</tissue>
    </source>
</reference>
<feature type="non-terminal residue" evidence="2">
    <location>
        <position position="86"/>
    </location>
</feature>